<feature type="binding site" evidence="16">
    <location>
        <position position="513"/>
    </location>
    <ligand>
        <name>Mg(2+)</name>
        <dbReference type="ChEBI" id="CHEBI:18420"/>
    </ligand>
</feature>
<feature type="binding site" evidence="16">
    <location>
        <position position="344"/>
    </location>
    <ligand>
        <name>ATP</name>
        <dbReference type="ChEBI" id="CHEBI:30616"/>
    </ligand>
</feature>
<keyword evidence="13 16" id="KW-1133">Transmembrane helix</keyword>
<keyword evidence="5 16" id="KW-0597">Phosphoprotein</keyword>
<feature type="transmembrane region" description="Helical" evidence="16">
    <location>
        <begin position="611"/>
        <end position="631"/>
    </location>
</feature>
<feature type="domain" description="P-type ATPase A" evidence="17">
    <location>
        <begin position="104"/>
        <end position="204"/>
    </location>
</feature>
<feature type="binding site" evidence="16">
    <location>
        <position position="340"/>
    </location>
    <ligand>
        <name>ATP</name>
        <dbReference type="ChEBI" id="CHEBI:30616"/>
    </ligand>
</feature>
<evidence type="ECO:0000256" key="16">
    <source>
        <dbReference type="HAMAP-Rule" id="MF_00285"/>
    </source>
</evidence>
<feature type="binding site" evidence="16">
    <location>
        <position position="389"/>
    </location>
    <ligand>
        <name>ATP</name>
        <dbReference type="ChEBI" id="CHEBI:30616"/>
    </ligand>
</feature>
<dbReference type="PROSITE" id="PS01229">
    <property type="entry name" value="COF_2"/>
    <property type="match status" value="1"/>
</dbReference>
<dbReference type="InterPro" id="IPR023299">
    <property type="entry name" value="ATPase_P-typ_cyto_dom_N"/>
</dbReference>
<evidence type="ECO:0000256" key="5">
    <source>
        <dbReference type="ARBA" id="ARBA00022553"/>
    </source>
</evidence>
<dbReference type="HAMAP" id="MF_00285">
    <property type="entry name" value="KdpB"/>
    <property type="match status" value="1"/>
</dbReference>
<dbReference type="EC" id="7.2.2.6" evidence="16"/>
<keyword evidence="3 16" id="KW-1003">Cell membrane</keyword>
<keyword evidence="10 16" id="KW-0460">Magnesium</keyword>
<keyword evidence="19" id="KW-1185">Reference proteome</keyword>
<dbReference type="Pfam" id="PF00702">
    <property type="entry name" value="Hydrolase"/>
    <property type="match status" value="1"/>
</dbReference>
<dbReference type="PRINTS" id="PR00119">
    <property type="entry name" value="CATATPASE"/>
</dbReference>
<sequence>MAKAQSKSLFTADLVVPAIKASFVKLDPRELVRNPVMFVTAAVAALMTILLVVGQDGLTIGFKLQLVVWLWLTVLFGTFAEALAEGRGKAQAASLRATKAELVAKRLKGDGRQYDEVPASQLKVGDIVLVETHDLIPSDGEVVSGVASVNEAAITGESAPVIREAGGDRSAVTAGTRVISDEIRVKVTVEPGKGFLDRMIALVEGAERQKTPNEIALTLLLVGLTIIFLIAVGTIPGFASYAGGSIPVAILAALLITLIPTTIAALLSAIGIAGMDRLVRFNVLAKSGRAVEAAGDVDVLLLDKTGTITIGDRQASEFRSVGGTSEAELAEAALLASLADETPEGRSIVVLARDRFNLQRPMPDGAEVIPFTAQTRVSGLRFGDTLIQKGAVDSILKANEGSGATAAATELRRITDEIARAGGTPLAVAKDRRLLGAIFLKDVVKAGIRERFGELRTMGIRTVMITGDNPLTAAAIAAEAGVDDFLAQATPEDKLALIRKEQQGGKLVAMCGDGTNDAPALAQADVGVAMNTGTQAAREAGNMVDLDSDPTKLIEVVGLGKQLLMTRGALTTFSVANDVAKYFAIIPAMFVALYPGLGVLNVMGLATPQSAILSAIIFNAIIIPLLVPLALKGVAYKPMAAGPLLARNLAIYGLGGLLAPFIGIKIIDLVVGGLGLA</sequence>
<organism evidence="18 19">
    <name type="scientific">Sphingomonas floccifaciens</name>
    <dbReference type="NCBI Taxonomy" id="1844115"/>
    <lineage>
        <taxon>Bacteria</taxon>
        <taxon>Pseudomonadati</taxon>
        <taxon>Pseudomonadota</taxon>
        <taxon>Alphaproteobacteria</taxon>
        <taxon>Sphingomonadales</taxon>
        <taxon>Sphingomonadaceae</taxon>
        <taxon>Sphingomonas</taxon>
    </lineage>
</organism>
<evidence type="ECO:0000256" key="1">
    <source>
        <dbReference type="ARBA" id="ARBA00004370"/>
    </source>
</evidence>
<keyword evidence="2 16" id="KW-0813">Transport</keyword>
<keyword evidence="15 16" id="KW-0472">Membrane</keyword>
<dbReference type="SUPFAM" id="SSF81660">
    <property type="entry name" value="Metal cation-transporting ATPase, ATP-binding domain N"/>
    <property type="match status" value="1"/>
</dbReference>
<dbReference type="Proteomes" id="UP001597283">
    <property type="component" value="Unassembled WGS sequence"/>
</dbReference>
<dbReference type="InterPro" id="IPR044492">
    <property type="entry name" value="P_typ_ATPase_HD_dom"/>
</dbReference>
<evidence type="ECO:0000256" key="7">
    <source>
        <dbReference type="ARBA" id="ARBA00022723"/>
    </source>
</evidence>
<evidence type="ECO:0000256" key="13">
    <source>
        <dbReference type="ARBA" id="ARBA00022989"/>
    </source>
</evidence>
<feature type="transmembrane region" description="Helical" evidence="16">
    <location>
        <begin position="582"/>
        <end position="605"/>
    </location>
</feature>
<dbReference type="InterPro" id="IPR059000">
    <property type="entry name" value="ATPase_P-type_domA"/>
</dbReference>
<keyword evidence="11 16" id="KW-0630">Potassium</keyword>
<comment type="subcellular location">
    <subcellularLocation>
        <location evidence="16">Cell membrane</location>
        <topology evidence="16">Multi-pass membrane protein</topology>
    </subcellularLocation>
    <subcellularLocation>
        <location evidence="1">Membrane</location>
    </subcellularLocation>
</comment>
<keyword evidence="4 16" id="KW-0633">Potassium transport</keyword>
<dbReference type="InterPro" id="IPR006391">
    <property type="entry name" value="P-type_ATPase_bsu_IA"/>
</dbReference>
<evidence type="ECO:0000313" key="19">
    <source>
        <dbReference type="Proteomes" id="UP001597283"/>
    </source>
</evidence>
<name>A0ABW4NIB2_9SPHN</name>
<evidence type="ECO:0000313" key="18">
    <source>
        <dbReference type="EMBL" id="MFD1789900.1"/>
    </source>
</evidence>
<feature type="transmembrane region" description="Helical" evidence="16">
    <location>
        <begin position="245"/>
        <end position="270"/>
    </location>
</feature>
<evidence type="ECO:0000259" key="17">
    <source>
        <dbReference type="Pfam" id="PF00122"/>
    </source>
</evidence>
<feature type="transmembrane region" description="Helical" evidence="16">
    <location>
        <begin position="35"/>
        <end position="54"/>
    </location>
</feature>
<dbReference type="SUPFAM" id="SSF56784">
    <property type="entry name" value="HAD-like"/>
    <property type="match status" value="1"/>
</dbReference>
<evidence type="ECO:0000256" key="14">
    <source>
        <dbReference type="ARBA" id="ARBA00023065"/>
    </source>
</evidence>
<feature type="binding site" evidence="16">
    <location>
        <position position="517"/>
    </location>
    <ligand>
        <name>Mg(2+)</name>
        <dbReference type="ChEBI" id="CHEBI:18420"/>
    </ligand>
</feature>
<feature type="transmembrane region" description="Helical" evidence="16">
    <location>
        <begin position="215"/>
        <end position="239"/>
    </location>
</feature>
<dbReference type="Pfam" id="PF00122">
    <property type="entry name" value="E1-E2_ATPase"/>
    <property type="match status" value="1"/>
</dbReference>
<feature type="transmembrane region" description="Helical" evidence="16">
    <location>
        <begin position="651"/>
        <end position="676"/>
    </location>
</feature>
<dbReference type="SUPFAM" id="SSF81653">
    <property type="entry name" value="Calcium ATPase, transduction domain A"/>
    <property type="match status" value="1"/>
</dbReference>
<dbReference type="InterPro" id="IPR008250">
    <property type="entry name" value="ATPase_P-typ_transduc_dom_A_sf"/>
</dbReference>
<comment type="similarity">
    <text evidence="16">Belongs to the cation transport ATPase (P-type) (TC 3.A.3) family. Type IA subfamily.</text>
</comment>
<dbReference type="SUPFAM" id="SSF81665">
    <property type="entry name" value="Calcium ATPase, transmembrane domain M"/>
    <property type="match status" value="1"/>
</dbReference>
<feature type="binding site" evidence="16">
    <location>
        <begin position="371"/>
        <end position="378"/>
    </location>
    <ligand>
        <name>ATP</name>
        <dbReference type="ChEBI" id="CHEBI:30616"/>
    </ligand>
</feature>
<comment type="caution">
    <text evidence="18">The sequence shown here is derived from an EMBL/GenBank/DDBJ whole genome shotgun (WGS) entry which is preliminary data.</text>
</comment>
<dbReference type="InterPro" id="IPR001757">
    <property type="entry name" value="P_typ_ATPase"/>
</dbReference>
<gene>
    <name evidence="16 18" type="primary">kdpB</name>
    <name evidence="18" type="ORF">ACFSC3_20270</name>
</gene>
<dbReference type="InterPro" id="IPR018303">
    <property type="entry name" value="ATPase_P-typ_P_site"/>
</dbReference>
<dbReference type="RefSeq" id="WP_380942224.1">
    <property type="nucleotide sequence ID" value="NZ_JBHUFC010000025.1"/>
</dbReference>
<proteinExistence type="inferred from homology"/>
<dbReference type="InterPro" id="IPR036412">
    <property type="entry name" value="HAD-like_sf"/>
</dbReference>
<reference evidence="19" key="1">
    <citation type="journal article" date="2019" name="Int. J. Syst. Evol. Microbiol.">
        <title>The Global Catalogue of Microorganisms (GCM) 10K type strain sequencing project: providing services to taxonomists for standard genome sequencing and annotation.</title>
        <authorList>
            <consortium name="The Broad Institute Genomics Platform"/>
            <consortium name="The Broad Institute Genome Sequencing Center for Infectious Disease"/>
            <person name="Wu L."/>
            <person name="Ma J."/>
        </authorList>
    </citation>
    <scope>NUCLEOTIDE SEQUENCE [LARGE SCALE GENOMIC DNA]</scope>
    <source>
        <strain evidence="19">Q85</strain>
    </source>
</reference>
<evidence type="ECO:0000256" key="11">
    <source>
        <dbReference type="ARBA" id="ARBA00022958"/>
    </source>
</evidence>
<protein>
    <recommendedName>
        <fullName evidence="16">Potassium-transporting ATPase ATP-binding subunit</fullName>
        <ecNumber evidence="16">7.2.2.6</ecNumber>
    </recommendedName>
    <alternativeName>
        <fullName evidence="16">ATP phosphohydrolase [potassium-transporting] B chain</fullName>
    </alternativeName>
    <alternativeName>
        <fullName evidence="16">Potassium-binding and translocating subunit B</fullName>
    </alternativeName>
    <alternativeName>
        <fullName evidence="16">Potassium-translocating ATPase B chain</fullName>
    </alternativeName>
</protein>
<dbReference type="NCBIfam" id="TIGR01494">
    <property type="entry name" value="ATPase_P-type"/>
    <property type="match status" value="2"/>
</dbReference>
<dbReference type="Gene3D" id="3.40.1110.10">
    <property type="entry name" value="Calcium-transporting ATPase, cytoplasmic domain N"/>
    <property type="match status" value="1"/>
</dbReference>
<dbReference type="InterPro" id="IPR023298">
    <property type="entry name" value="ATPase_P-typ_TM_dom_sf"/>
</dbReference>
<dbReference type="EMBL" id="JBHUFC010000025">
    <property type="protein sequence ID" value="MFD1789900.1"/>
    <property type="molecule type" value="Genomic_DNA"/>
</dbReference>
<dbReference type="SFLD" id="SFLDF00027">
    <property type="entry name" value="p-type_atpase"/>
    <property type="match status" value="1"/>
</dbReference>
<comment type="catalytic activity">
    <reaction evidence="16">
        <text>K(+)(out) + ATP + H2O = K(+)(in) + ADP + phosphate + H(+)</text>
        <dbReference type="Rhea" id="RHEA:16777"/>
        <dbReference type="ChEBI" id="CHEBI:15377"/>
        <dbReference type="ChEBI" id="CHEBI:15378"/>
        <dbReference type="ChEBI" id="CHEBI:29103"/>
        <dbReference type="ChEBI" id="CHEBI:30616"/>
        <dbReference type="ChEBI" id="CHEBI:43474"/>
        <dbReference type="ChEBI" id="CHEBI:456216"/>
        <dbReference type="EC" id="7.2.2.6"/>
    </reaction>
</comment>
<dbReference type="Gene3D" id="2.70.150.10">
    <property type="entry name" value="Calcium-transporting ATPase, cytoplasmic transduction domain A"/>
    <property type="match status" value="1"/>
</dbReference>
<accession>A0ABW4NIB2</accession>
<evidence type="ECO:0000256" key="4">
    <source>
        <dbReference type="ARBA" id="ARBA00022538"/>
    </source>
</evidence>
<dbReference type="SFLD" id="SFLDS00003">
    <property type="entry name" value="Haloacid_Dehalogenase"/>
    <property type="match status" value="1"/>
</dbReference>
<keyword evidence="9 16" id="KW-0067">ATP-binding</keyword>
<keyword evidence="8 16" id="KW-0547">Nucleotide-binding</keyword>
<dbReference type="PANTHER" id="PTHR43743:SF1">
    <property type="entry name" value="POTASSIUM-TRANSPORTING ATPASE ATP-BINDING SUBUNIT"/>
    <property type="match status" value="1"/>
</dbReference>
<dbReference type="InterPro" id="IPR023214">
    <property type="entry name" value="HAD_sf"/>
</dbReference>
<feature type="transmembrane region" description="Helical" evidence="16">
    <location>
        <begin position="66"/>
        <end position="84"/>
    </location>
</feature>
<evidence type="ECO:0000256" key="10">
    <source>
        <dbReference type="ARBA" id="ARBA00022842"/>
    </source>
</evidence>
<keyword evidence="6 16" id="KW-0812">Transmembrane</keyword>
<dbReference type="Gene3D" id="3.40.50.1000">
    <property type="entry name" value="HAD superfamily/HAD-like"/>
    <property type="match status" value="1"/>
</dbReference>
<evidence type="ECO:0000256" key="6">
    <source>
        <dbReference type="ARBA" id="ARBA00022692"/>
    </source>
</evidence>
<dbReference type="PANTHER" id="PTHR43743">
    <property type="entry name" value="POTASSIUM-TRANSPORTING ATPASE ATP-BINDING SUBUNIT"/>
    <property type="match status" value="1"/>
</dbReference>
<comment type="function">
    <text evidence="16">Part of the high-affinity ATP-driven potassium transport (or Kdp) system, which catalyzes the hydrolysis of ATP coupled with the electrogenic transport of potassium into the cytoplasm. This subunit is responsible for energy coupling to the transport system and for the release of the potassium ions to the cytoplasm.</text>
</comment>
<comment type="subunit">
    <text evidence="16">The system is composed of three essential subunits: KdpA, KdpB and KdpC.</text>
</comment>
<keyword evidence="14 16" id="KW-0406">Ion transport</keyword>
<evidence type="ECO:0000256" key="8">
    <source>
        <dbReference type="ARBA" id="ARBA00022741"/>
    </source>
</evidence>
<evidence type="ECO:0000256" key="3">
    <source>
        <dbReference type="ARBA" id="ARBA00022475"/>
    </source>
</evidence>
<evidence type="ECO:0000256" key="2">
    <source>
        <dbReference type="ARBA" id="ARBA00022448"/>
    </source>
</evidence>
<keyword evidence="12 16" id="KW-1278">Translocase</keyword>
<evidence type="ECO:0000256" key="12">
    <source>
        <dbReference type="ARBA" id="ARBA00022967"/>
    </source>
</evidence>
<dbReference type="SFLD" id="SFLDG00002">
    <property type="entry name" value="C1.7:_P-type_atpase_like"/>
    <property type="match status" value="1"/>
</dbReference>
<evidence type="ECO:0000256" key="9">
    <source>
        <dbReference type="ARBA" id="ARBA00022840"/>
    </source>
</evidence>
<dbReference type="NCBIfam" id="TIGR01497">
    <property type="entry name" value="kdpB"/>
    <property type="match status" value="1"/>
</dbReference>
<feature type="active site" description="4-aspartylphosphate intermediate" evidence="16">
    <location>
        <position position="303"/>
    </location>
</feature>
<keyword evidence="7 16" id="KW-0479">Metal-binding</keyword>
<evidence type="ECO:0000256" key="15">
    <source>
        <dbReference type="ARBA" id="ARBA00023136"/>
    </source>
</evidence>
<dbReference type="PROSITE" id="PS00154">
    <property type="entry name" value="ATPASE_E1_E2"/>
    <property type="match status" value="1"/>
</dbReference>